<dbReference type="InterPro" id="IPR007627">
    <property type="entry name" value="RNA_pol_sigma70_r2"/>
</dbReference>
<dbReference type="Proteomes" id="UP000676169">
    <property type="component" value="Chromosome"/>
</dbReference>
<evidence type="ECO:0000256" key="4">
    <source>
        <dbReference type="ARBA" id="ARBA00023163"/>
    </source>
</evidence>
<dbReference type="NCBIfam" id="TIGR02937">
    <property type="entry name" value="sigma70-ECF"/>
    <property type="match status" value="1"/>
</dbReference>
<accession>A0A975G5T8</accession>
<sequence length="191" mass="21871">MADTPNSGPPPDTLSSGGFEELVADHQKRIYFFIRSMVFQPEDAGDILQDVNLILIRKREKFKMGTDFKSWAFAIARFECLAYLSRRKKTVLQSLDTGVLESLADRAEERADDVEPWLRALEECRRGLPDESARLLSLRYQHQVMLETIAAQWQTSVGALKQKLLRIRIQLKNCILKRRGKEITGNDGFCP</sequence>
<dbReference type="GO" id="GO:0006352">
    <property type="term" value="P:DNA-templated transcription initiation"/>
    <property type="evidence" value="ECO:0007669"/>
    <property type="project" value="InterPro"/>
</dbReference>
<evidence type="ECO:0000313" key="7">
    <source>
        <dbReference type="Proteomes" id="UP000676169"/>
    </source>
</evidence>
<organism evidence="6 7">
    <name type="scientific">Luteolibacter ambystomatis</name>
    <dbReference type="NCBI Taxonomy" id="2824561"/>
    <lineage>
        <taxon>Bacteria</taxon>
        <taxon>Pseudomonadati</taxon>
        <taxon>Verrucomicrobiota</taxon>
        <taxon>Verrucomicrobiia</taxon>
        <taxon>Verrucomicrobiales</taxon>
        <taxon>Verrucomicrobiaceae</taxon>
        <taxon>Luteolibacter</taxon>
    </lineage>
</organism>
<evidence type="ECO:0000256" key="3">
    <source>
        <dbReference type="ARBA" id="ARBA00023082"/>
    </source>
</evidence>
<evidence type="ECO:0000313" key="6">
    <source>
        <dbReference type="EMBL" id="QUE49342.1"/>
    </source>
</evidence>
<dbReference type="InterPro" id="IPR014331">
    <property type="entry name" value="RNA_pol_sigma70_ECF_RHOBA"/>
</dbReference>
<dbReference type="InterPro" id="IPR014284">
    <property type="entry name" value="RNA_pol_sigma-70_dom"/>
</dbReference>
<dbReference type="RefSeq" id="WP_211629403.1">
    <property type="nucleotide sequence ID" value="NZ_CP073100.1"/>
</dbReference>
<dbReference type="InterPro" id="IPR013325">
    <property type="entry name" value="RNA_pol_sigma_r2"/>
</dbReference>
<dbReference type="PANTHER" id="PTHR43133:SF51">
    <property type="entry name" value="RNA POLYMERASE SIGMA FACTOR"/>
    <property type="match status" value="1"/>
</dbReference>
<dbReference type="Gene3D" id="1.10.1740.10">
    <property type="match status" value="1"/>
</dbReference>
<dbReference type="SUPFAM" id="SSF88659">
    <property type="entry name" value="Sigma3 and sigma4 domains of RNA polymerase sigma factors"/>
    <property type="match status" value="1"/>
</dbReference>
<dbReference type="SUPFAM" id="SSF88946">
    <property type="entry name" value="Sigma2 domain of RNA polymerase sigma factors"/>
    <property type="match status" value="1"/>
</dbReference>
<evidence type="ECO:0000259" key="5">
    <source>
        <dbReference type="Pfam" id="PF04542"/>
    </source>
</evidence>
<dbReference type="GO" id="GO:0016987">
    <property type="term" value="F:sigma factor activity"/>
    <property type="evidence" value="ECO:0007669"/>
    <property type="project" value="UniProtKB-KW"/>
</dbReference>
<dbReference type="EMBL" id="CP073100">
    <property type="protein sequence ID" value="QUE49342.1"/>
    <property type="molecule type" value="Genomic_DNA"/>
</dbReference>
<reference evidence="6" key="1">
    <citation type="submission" date="2021-04" db="EMBL/GenBank/DDBJ databases">
        <title>Luteolibacter sp. 32A isolated from the skin of an Anderson's salamander (Ambystoma andersonii).</title>
        <authorList>
            <person name="Spergser J."/>
            <person name="Busse H.-J."/>
        </authorList>
    </citation>
    <scope>NUCLEOTIDE SEQUENCE</scope>
    <source>
        <strain evidence="6">32A</strain>
    </source>
</reference>
<dbReference type="Gene3D" id="1.10.10.10">
    <property type="entry name" value="Winged helix-like DNA-binding domain superfamily/Winged helix DNA-binding domain"/>
    <property type="match status" value="1"/>
</dbReference>
<protein>
    <submittedName>
        <fullName evidence="6">Sigma-70 family RNA polymerase sigma factor</fullName>
    </submittedName>
</protein>
<dbReference type="InterPro" id="IPR013324">
    <property type="entry name" value="RNA_pol_sigma_r3/r4-like"/>
</dbReference>
<dbReference type="InterPro" id="IPR036388">
    <property type="entry name" value="WH-like_DNA-bd_sf"/>
</dbReference>
<evidence type="ECO:0000256" key="2">
    <source>
        <dbReference type="ARBA" id="ARBA00023015"/>
    </source>
</evidence>
<feature type="domain" description="RNA polymerase sigma-70 region 2" evidence="5">
    <location>
        <begin position="22"/>
        <end position="89"/>
    </location>
</feature>
<dbReference type="KEGG" id="lamb:KBB96_10710"/>
<proteinExistence type="inferred from homology"/>
<keyword evidence="2" id="KW-0805">Transcription regulation</keyword>
<comment type="similarity">
    <text evidence="1">Belongs to the sigma-70 factor family. ECF subfamily.</text>
</comment>
<keyword evidence="4" id="KW-0804">Transcription</keyword>
<name>A0A975G5T8_9BACT</name>
<dbReference type="PANTHER" id="PTHR43133">
    <property type="entry name" value="RNA POLYMERASE ECF-TYPE SIGMA FACTO"/>
    <property type="match status" value="1"/>
</dbReference>
<dbReference type="InterPro" id="IPR039425">
    <property type="entry name" value="RNA_pol_sigma-70-like"/>
</dbReference>
<keyword evidence="7" id="KW-1185">Reference proteome</keyword>
<keyword evidence="3" id="KW-0731">Sigma factor</keyword>
<evidence type="ECO:0000256" key="1">
    <source>
        <dbReference type="ARBA" id="ARBA00010641"/>
    </source>
</evidence>
<dbReference type="NCBIfam" id="TIGR02989">
    <property type="entry name" value="Sig-70_gvs1"/>
    <property type="match status" value="1"/>
</dbReference>
<dbReference type="Pfam" id="PF04542">
    <property type="entry name" value="Sigma70_r2"/>
    <property type="match status" value="1"/>
</dbReference>
<gene>
    <name evidence="6" type="ORF">KBB96_10710</name>
</gene>
<dbReference type="AlphaFoldDB" id="A0A975G5T8"/>